<evidence type="ECO:0000313" key="2">
    <source>
        <dbReference type="EMBL" id="SPE18765.1"/>
    </source>
</evidence>
<sequence length="355" mass="36527">MIIGTPSCPGTCYSISGAVTIPSSLTLNTGAPLYIGVYNENTGQVYVSQITSPTQGAGSPNSYTISNVPSGNGYGFFYIIDQNNDGLIDAGDLTNTRNKDLAALSVTGDLIGQDLAVSTANSAAQVQTGYVTCSSCTLSYSVQLEITEGNKLPVAVTLSATTGNPAYLLTPVDFSLCTSCGNDQFDYTANLPGGTPNVGDSFNFTVTYSDGSQDTGTAVNGAVTVFGSTGAIVGASDVATSLQTTAGTAPNFTWTFPANPGNYTYQFNLSQTNNCSGNSCEIWQIPGNNSNSNGFTYAQTETGATTGQITWGTDPTGGSSTPSGSLNASDDYMWTITVFDSNNNSAQSSANDNTP</sequence>
<dbReference type="AlphaFoldDB" id="A0A2N9L737"/>
<proteinExistence type="predicted"/>
<feature type="compositionally biased region" description="Low complexity" evidence="1">
    <location>
        <begin position="310"/>
        <end position="325"/>
    </location>
</feature>
<dbReference type="InterPro" id="IPR018247">
    <property type="entry name" value="EF_Hand_1_Ca_BS"/>
</dbReference>
<accession>A0A2N9L737</accession>
<evidence type="ECO:0000313" key="3">
    <source>
        <dbReference type="Proteomes" id="UP000239735"/>
    </source>
</evidence>
<dbReference type="EMBL" id="OKRB01000072">
    <property type="protein sequence ID" value="SPE18765.1"/>
    <property type="molecule type" value="Genomic_DNA"/>
</dbReference>
<dbReference type="PROSITE" id="PS00018">
    <property type="entry name" value="EF_HAND_1"/>
    <property type="match status" value="1"/>
</dbReference>
<dbReference type="Proteomes" id="UP000239735">
    <property type="component" value="Unassembled WGS sequence"/>
</dbReference>
<feature type="region of interest" description="Disordered" evidence="1">
    <location>
        <begin position="306"/>
        <end position="326"/>
    </location>
</feature>
<reference evidence="3" key="1">
    <citation type="submission" date="2018-02" db="EMBL/GenBank/DDBJ databases">
        <authorList>
            <person name="Hausmann B."/>
        </authorList>
    </citation>
    <scope>NUCLEOTIDE SEQUENCE [LARGE SCALE GENOMIC DNA]</scope>
    <source>
        <strain evidence="3">Peat soil MAG SbA5</strain>
    </source>
</reference>
<organism evidence="2 3">
    <name type="scientific">Candidatus Sulfuritelmatomonas gaucii</name>
    <dbReference type="NCBI Taxonomy" id="2043161"/>
    <lineage>
        <taxon>Bacteria</taxon>
        <taxon>Pseudomonadati</taxon>
        <taxon>Acidobacteriota</taxon>
        <taxon>Terriglobia</taxon>
        <taxon>Terriglobales</taxon>
        <taxon>Acidobacteriaceae</taxon>
        <taxon>Candidatus Sulfuritelmatomonas</taxon>
    </lineage>
</organism>
<protein>
    <submittedName>
        <fullName evidence="2">Uncharacterized protein</fullName>
    </submittedName>
</protein>
<name>A0A2N9L737_9BACT</name>
<evidence type="ECO:0000256" key="1">
    <source>
        <dbReference type="SAM" id="MobiDB-lite"/>
    </source>
</evidence>
<gene>
    <name evidence="2" type="ORF">SBA5_170020</name>
</gene>